<dbReference type="Proteomes" id="UP000290174">
    <property type="component" value="Unassembled WGS sequence"/>
</dbReference>
<evidence type="ECO:0000313" key="3">
    <source>
        <dbReference type="EMBL" id="RXG84877.1"/>
    </source>
</evidence>
<protein>
    <submittedName>
        <fullName evidence="3">Glycosyl hydrolase family protein</fullName>
    </submittedName>
</protein>
<feature type="domain" description="GH16" evidence="2">
    <location>
        <begin position="35"/>
        <end position="348"/>
    </location>
</feature>
<gene>
    <name evidence="3" type="ORF">EAS61_37660</name>
</gene>
<dbReference type="GO" id="GO:0005509">
    <property type="term" value="F:calcium ion binding"/>
    <property type="evidence" value="ECO:0007669"/>
    <property type="project" value="InterPro"/>
</dbReference>
<reference evidence="3 4" key="1">
    <citation type="submission" date="2018-11" db="EMBL/GenBank/DDBJ databases">
        <title>Bradyrhizobium sp. nov., isolated from effective nodules of peanut in China.</title>
        <authorList>
            <person name="Li Y."/>
        </authorList>
    </citation>
    <scope>NUCLEOTIDE SEQUENCE [LARGE SCALE GENOMIC DNA]</scope>
    <source>
        <strain evidence="3 4">CCBAU 51770</strain>
    </source>
</reference>
<dbReference type="SUPFAM" id="SSF49899">
    <property type="entry name" value="Concanavalin A-like lectins/glucanases"/>
    <property type="match status" value="1"/>
</dbReference>
<dbReference type="EMBL" id="RKMK01000065">
    <property type="protein sequence ID" value="RXG84877.1"/>
    <property type="molecule type" value="Genomic_DNA"/>
</dbReference>
<proteinExistence type="inferred from homology"/>
<organism evidence="3 4">
    <name type="scientific">Bradyrhizobium zhanjiangense</name>
    <dbReference type="NCBI Taxonomy" id="1325107"/>
    <lineage>
        <taxon>Bacteria</taxon>
        <taxon>Pseudomonadati</taxon>
        <taxon>Pseudomonadota</taxon>
        <taxon>Alphaproteobacteria</taxon>
        <taxon>Hyphomicrobiales</taxon>
        <taxon>Nitrobacteraceae</taxon>
        <taxon>Bradyrhizobium</taxon>
    </lineage>
</organism>
<sequence length="556" mass="59613">MPSKRRMNSTIAALFVASLVVGGSVIYLGLSNDGLRQRLQFIPLFKEHSQVVGGAVIGQNGSGLYAGYTLSWGDEFNTLDIVGPANPRGKFFPTGAYHPGIRGNTTSLGTAFDADPLTTGYKDRNRGVAVGFDNMSVSGSVLRLGARKATAREQAFLTPTDRSINGGVRPHLSAMIHTAGAFAYYPTTNAVIIEMRARFSPRLTNPAGFHPAFWTYSVAPVLNPTGNEWDLECNSQGMHFSNIVHTSGAISTDNSAGPFDYMDGTFHVFSFVFRNGGNTQLYVDGALRSQFAGVDSNTKNMPSFVLLTSHIFNNTFAGEAYDAAAWARSATGAYLDVDWIRGWRTTGVKHWKPLVSVADLNVDYDGNGKIVLPDARVLWGDASVTEFVQVIPYDSSEPDMTEQTTFTQFPEGISYDAVSRTIKADFTAGKGNAGRSHVVVYGYKPDGSTMEPVRFSINRGPRVTTGPLSAAAGDSYHHDVYGECDVGVMMPKILSVKGLPRGLSFDRSTGLISGGPTATGVSKLTISCANNAGQTTERTTTFTVHAHDAASRPDGG</sequence>
<evidence type="ECO:0000259" key="2">
    <source>
        <dbReference type="PROSITE" id="PS51762"/>
    </source>
</evidence>
<dbReference type="PROSITE" id="PS51762">
    <property type="entry name" value="GH16_2"/>
    <property type="match status" value="1"/>
</dbReference>
<accession>A0A4Q0Q7X4</accession>
<dbReference type="InterPro" id="IPR013320">
    <property type="entry name" value="ConA-like_dom_sf"/>
</dbReference>
<dbReference type="Gene3D" id="2.60.120.200">
    <property type="match status" value="1"/>
</dbReference>
<dbReference type="Gene3D" id="2.60.40.10">
    <property type="entry name" value="Immunoglobulins"/>
    <property type="match status" value="1"/>
</dbReference>
<dbReference type="AlphaFoldDB" id="A0A4Q0Q7X4"/>
<dbReference type="GO" id="GO:0004553">
    <property type="term" value="F:hydrolase activity, hydrolyzing O-glycosyl compounds"/>
    <property type="evidence" value="ECO:0007669"/>
    <property type="project" value="InterPro"/>
</dbReference>
<comment type="similarity">
    <text evidence="1">Belongs to the glycosyl hydrolase 16 family.</text>
</comment>
<keyword evidence="3" id="KW-0378">Hydrolase</keyword>
<dbReference type="InterPro" id="IPR015919">
    <property type="entry name" value="Cadherin-like_sf"/>
</dbReference>
<dbReference type="Pfam" id="PF05345">
    <property type="entry name" value="He_PIG"/>
    <property type="match status" value="1"/>
</dbReference>
<dbReference type="GO" id="GO:0016020">
    <property type="term" value="C:membrane"/>
    <property type="evidence" value="ECO:0007669"/>
    <property type="project" value="InterPro"/>
</dbReference>
<comment type="caution">
    <text evidence="3">The sequence shown here is derived from an EMBL/GenBank/DDBJ whole genome shotgun (WGS) entry which is preliminary data.</text>
</comment>
<dbReference type="GO" id="GO:0005975">
    <property type="term" value="P:carbohydrate metabolic process"/>
    <property type="evidence" value="ECO:0007669"/>
    <property type="project" value="InterPro"/>
</dbReference>
<dbReference type="InterPro" id="IPR013783">
    <property type="entry name" value="Ig-like_fold"/>
</dbReference>
<name>A0A4Q0Q7X4_9BRAD</name>
<evidence type="ECO:0000256" key="1">
    <source>
        <dbReference type="ARBA" id="ARBA00006865"/>
    </source>
</evidence>
<dbReference type="InterPro" id="IPR000757">
    <property type="entry name" value="Beta-glucanase-like"/>
</dbReference>
<dbReference type="SUPFAM" id="SSF49313">
    <property type="entry name" value="Cadherin-like"/>
    <property type="match status" value="1"/>
</dbReference>
<evidence type="ECO:0000313" key="4">
    <source>
        <dbReference type="Proteomes" id="UP000290174"/>
    </source>
</evidence>